<organism evidence="2">
    <name type="scientific">Desulfacinum infernum</name>
    <dbReference type="NCBI Taxonomy" id="35837"/>
    <lineage>
        <taxon>Bacteria</taxon>
        <taxon>Pseudomonadati</taxon>
        <taxon>Thermodesulfobacteriota</taxon>
        <taxon>Syntrophobacteria</taxon>
        <taxon>Syntrophobacterales</taxon>
        <taxon>Syntrophobacteraceae</taxon>
        <taxon>Desulfacinum</taxon>
    </lineage>
</organism>
<sequence length="341" mass="37708">MTAAWKSFWIRCGSARSGFMKRADGLSRDPWAVEASQRFWEAAFVAFWRRTIREGVVGGPFRAVALGASGGVDSAVCAALCAASGVPTLAVQMIDRRVVGENYNPDLYERLGAELIPVDITAEVGERERPLRLPPYWTTQLGLQLLAQLAPRPLLWAVVLRAKGSPSPPWMGRHYERLLTAHRVRKGVLETIAAKRRAAIVVCANRTELELGYFVEGGIDDVTFGRWAPLAGLYKFQVRRLALFLQLPPAVLAQRPSPGFGGVRDEHFLGPYELVDLALLGFRQGRSDSAVLQTMTHYAQSLDKRSSRPLGPFLRLGYVRYLRCLWRHSLGKGRAGQGGGP</sequence>
<feature type="domain" description="NAD/GMP synthase" evidence="1">
    <location>
        <begin position="182"/>
        <end position="295"/>
    </location>
</feature>
<dbReference type="Pfam" id="PF02540">
    <property type="entry name" value="NAD_synthase"/>
    <property type="match status" value="1"/>
</dbReference>
<accession>A0A832A2C1</accession>
<gene>
    <name evidence="2" type="ORF">ENS06_11380</name>
</gene>
<name>A0A832A2C1_9BACT</name>
<dbReference type="AlphaFoldDB" id="A0A832A2C1"/>
<dbReference type="InterPro" id="IPR014729">
    <property type="entry name" value="Rossmann-like_a/b/a_fold"/>
</dbReference>
<comment type="caution">
    <text evidence="2">The sequence shown here is derived from an EMBL/GenBank/DDBJ whole genome shotgun (WGS) entry which is preliminary data.</text>
</comment>
<dbReference type="Gene3D" id="3.40.50.620">
    <property type="entry name" value="HUPs"/>
    <property type="match status" value="1"/>
</dbReference>
<dbReference type="SUPFAM" id="SSF52402">
    <property type="entry name" value="Adenine nucleotide alpha hydrolases-like"/>
    <property type="match status" value="1"/>
</dbReference>
<proteinExistence type="predicted"/>
<evidence type="ECO:0000259" key="1">
    <source>
        <dbReference type="Pfam" id="PF02540"/>
    </source>
</evidence>
<dbReference type="EMBL" id="DSTK01000035">
    <property type="protein sequence ID" value="HFK97905.1"/>
    <property type="molecule type" value="Genomic_DNA"/>
</dbReference>
<dbReference type="GO" id="GO:0006163">
    <property type="term" value="P:purine nucleotide metabolic process"/>
    <property type="evidence" value="ECO:0007669"/>
    <property type="project" value="UniProtKB-ARBA"/>
</dbReference>
<reference evidence="2" key="1">
    <citation type="journal article" date="2020" name="mSystems">
        <title>Genome- and Community-Level Interaction Insights into Carbon Utilization and Element Cycling Functions of Hydrothermarchaeota in Hydrothermal Sediment.</title>
        <authorList>
            <person name="Zhou Z."/>
            <person name="Liu Y."/>
            <person name="Xu W."/>
            <person name="Pan J."/>
            <person name="Luo Z.H."/>
            <person name="Li M."/>
        </authorList>
    </citation>
    <scope>NUCLEOTIDE SEQUENCE [LARGE SCALE GENOMIC DNA]</scope>
    <source>
        <strain evidence="2">SpSt-456</strain>
    </source>
</reference>
<dbReference type="InterPro" id="IPR022310">
    <property type="entry name" value="NAD/GMP_synthase"/>
</dbReference>
<evidence type="ECO:0000313" key="2">
    <source>
        <dbReference type="EMBL" id="HFK97905.1"/>
    </source>
</evidence>
<protein>
    <recommendedName>
        <fullName evidence="1">NAD/GMP synthase domain-containing protein</fullName>
    </recommendedName>
</protein>